<dbReference type="AlphaFoldDB" id="A0AAW1EKZ1"/>
<keyword evidence="1" id="KW-0175">Coiled coil</keyword>
<feature type="compositionally biased region" description="Polar residues" evidence="2">
    <location>
        <begin position="559"/>
        <end position="569"/>
    </location>
</feature>
<feature type="compositionally biased region" description="Polar residues" evidence="2">
    <location>
        <begin position="417"/>
        <end position="531"/>
    </location>
</feature>
<gene>
    <name evidence="3" type="ORF">VZT92_019681</name>
</gene>
<feature type="compositionally biased region" description="Basic and acidic residues" evidence="2">
    <location>
        <begin position="399"/>
        <end position="416"/>
    </location>
</feature>
<feature type="compositionally biased region" description="Low complexity" evidence="2">
    <location>
        <begin position="532"/>
        <end position="548"/>
    </location>
</feature>
<feature type="coiled-coil region" evidence="1">
    <location>
        <begin position="272"/>
        <end position="299"/>
    </location>
</feature>
<organism evidence="3 4">
    <name type="scientific">Zoarces viviparus</name>
    <name type="common">Viviparous eelpout</name>
    <name type="synonym">Blennius viviparus</name>
    <dbReference type="NCBI Taxonomy" id="48416"/>
    <lineage>
        <taxon>Eukaryota</taxon>
        <taxon>Metazoa</taxon>
        <taxon>Chordata</taxon>
        <taxon>Craniata</taxon>
        <taxon>Vertebrata</taxon>
        <taxon>Euteleostomi</taxon>
        <taxon>Actinopterygii</taxon>
        <taxon>Neopterygii</taxon>
        <taxon>Teleostei</taxon>
        <taxon>Neoteleostei</taxon>
        <taxon>Acanthomorphata</taxon>
        <taxon>Eupercaria</taxon>
        <taxon>Perciformes</taxon>
        <taxon>Cottioidei</taxon>
        <taxon>Zoarcales</taxon>
        <taxon>Zoarcidae</taxon>
        <taxon>Zoarcinae</taxon>
        <taxon>Zoarces</taxon>
    </lineage>
</organism>
<dbReference type="Proteomes" id="UP001488805">
    <property type="component" value="Unassembled WGS sequence"/>
</dbReference>
<evidence type="ECO:0000256" key="1">
    <source>
        <dbReference type="SAM" id="Coils"/>
    </source>
</evidence>
<dbReference type="GO" id="GO:0035024">
    <property type="term" value="P:negative regulation of Rho protein signal transduction"/>
    <property type="evidence" value="ECO:0007669"/>
    <property type="project" value="TreeGrafter"/>
</dbReference>
<dbReference type="PANTHER" id="PTHR28616">
    <property type="entry name" value="COILED-COIL DOMAIN-CONTAINING PROTEIN 125"/>
    <property type="match status" value="1"/>
</dbReference>
<dbReference type="GO" id="GO:2000146">
    <property type="term" value="P:negative regulation of cell motility"/>
    <property type="evidence" value="ECO:0007669"/>
    <property type="project" value="TreeGrafter"/>
</dbReference>
<feature type="compositionally biased region" description="Basic and acidic residues" evidence="2">
    <location>
        <begin position="571"/>
        <end position="585"/>
    </location>
</feature>
<evidence type="ECO:0000256" key="2">
    <source>
        <dbReference type="SAM" id="MobiDB-lite"/>
    </source>
</evidence>
<evidence type="ECO:0000313" key="4">
    <source>
        <dbReference type="Proteomes" id="UP001488805"/>
    </source>
</evidence>
<sequence length="585" mass="65344">MQEAGEACSLDDDMANGDLGDGMAVRAALSSTRNKSRSSDGLAEMPLSRTEPLGRAGEAAWIPGLKTTGTQQRARWKPPCYSSLVDLSKDQLRDRLQEATEVIDVLCCELEVAHRYVEGKYEALKILQGKAILDKATSHTKSLLQKSEAEANALEKEVNRLQWELSFNQVQMKKSQQSWEQKHNRVLSENKTLTDNLEEREREILQLRAENSARSRQCLELLSMLSVKEQRAYQGTKPRYSPERESSVLELAVLGACRCLGAAEACPCSRTAAASRKQLVQLQQELDAQRSRREEASMVADAFRIAFEQQLRKRSDHFLLLADANILKSHHCKAEGATRSPLISVSQRLRGLLPSKMPDDLSETLYSLLDLLNDKDEALAHQRKVSIMLAHSAEELQRQLHLDSHRGPSDPSENHNRSWQTSAAPESTMQPQVPPESTMQPQVPPESTMQPQVPPESTMQPQVPPESTMQPQVPPESTMQPQVPPESTMQPQVPPESTMQPQVPPESTMQPQVPPESTMQPQVPPESNVQAQQQLELLQPGQPPSLSESRTEPRELVDPSQSDIQPPSNHKSHESEIQQTDKKES</sequence>
<evidence type="ECO:0008006" key="5">
    <source>
        <dbReference type="Google" id="ProtNLM"/>
    </source>
</evidence>
<accession>A0AAW1EKZ1</accession>
<name>A0AAW1EKZ1_ZOAVI</name>
<dbReference type="EMBL" id="JBCEZU010000221">
    <property type="protein sequence ID" value="KAK9523279.1"/>
    <property type="molecule type" value="Genomic_DNA"/>
</dbReference>
<feature type="region of interest" description="Disordered" evidence="2">
    <location>
        <begin position="28"/>
        <end position="50"/>
    </location>
</feature>
<reference evidence="3 4" key="1">
    <citation type="journal article" date="2024" name="Genome Biol. Evol.">
        <title>Chromosome-level genome assembly of the viviparous eelpout Zoarces viviparus.</title>
        <authorList>
            <person name="Fuhrmann N."/>
            <person name="Brasseur M.V."/>
            <person name="Bakowski C.E."/>
            <person name="Podsiadlowski L."/>
            <person name="Prost S."/>
            <person name="Krehenwinkel H."/>
            <person name="Mayer C."/>
        </authorList>
    </citation>
    <scope>NUCLEOTIDE SEQUENCE [LARGE SCALE GENOMIC DNA]</scope>
    <source>
        <strain evidence="3">NO-MEL_2022_Ind0_liver</strain>
    </source>
</reference>
<protein>
    <recommendedName>
        <fullName evidence="5">Coiled-coil domain-containing protein 125</fullName>
    </recommendedName>
</protein>
<keyword evidence="4" id="KW-1185">Reference proteome</keyword>
<feature type="coiled-coil region" evidence="1">
    <location>
        <begin position="144"/>
        <end position="210"/>
    </location>
</feature>
<feature type="region of interest" description="Disordered" evidence="2">
    <location>
        <begin position="399"/>
        <end position="585"/>
    </location>
</feature>
<evidence type="ECO:0000313" key="3">
    <source>
        <dbReference type="EMBL" id="KAK9523279.1"/>
    </source>
</evidence>
<dbReference type="GO" id="GO:0005737">
    <property type="term" value="C:cytoplasm"/>
    <property type="evidence" value="ECO:0007669"/>
    <property type="project" value="TreeGrafter"/>
</dbReference>
<comment type="caution">
    <text evidence="3">The sequence shown here is derived from an EMBL/GenBank/DDBJ whole genome shotgun (WGS) entry which is preliminary data.</text>
</comment>
<dbReference type="InterPro" id="IPR034608">
    <property type="entry name" value="CCDC125"/>
</dbReference>
<dbReference type="PANTHER" id="PTHR28616:SF1">
    <property type="entry name" value="COILED-COIL DOMAIN-CONTAINING PROTEIN 125"/>
    <property type="match status" value="1"/>
</dbReference>
<proteinExistence type="predicted"/>